<name>A0A170SL10_9EURY</name>
<dbReference type="AlphaFoldDB" id="A0A170SL10"/>
<evidence type="ECO:0000313" key="2">
    <source>
        <dbReference type="EMBL" id="CUX77914.1"/>
    </source>
</evidence>
<protein>
    <submittedName>
        <fullName evidence="2">Uncharacterized protein</fullName>
    </submittedName>
</protein>
<dbReference type="Proteomes" id="UP000093069">
    <property type="component" value="Chromosome I"/>
</dbReference>
<reference evidence="3" key="1">
    <citation type="submission" date="2016-01" db="EMBL/GenBank/DDBJ databases">
        <authorList>
            <person name="Vorgias C.E."/>
        </authorList>
    </citation>
    <scope>NUCLEOTIDE SEQUENCE [LARGE SCALE GENOMIC DNA]</scope>
</reference>
<accession>A0A170SL10</accession>
<dbReference type="KEGG" id="tch:CHITON_1135"/>
<proteinExistence type="predicted"/>
<gene>
    <name evidence="2" type="ORF">CHITON_1135</name>
</gene>
<evidence type="ECO:0000313" key="3">
    <source>
        <dbReference type="Proteomes" id="UP000093069"/>
    </source>
</evidence>
<keyword evidence="1" id="KW-1133">Transmembrane helix</keyword>
<organism evidence="2 3">
    <name type="scientific">Thermococcus chitonophagus</name>
    <dbReference type="NCBI Taxonomy" id="54262"/>
    <lineage>
        <taxon>Archaea</taxon>
        <taxon>Methanobacteriati</taxon>
        <taxon>Methanobacteriota</taxon>
        <taxon>Thermococci</taxon>
        <taxon>Thermococcales</taxon>
        <taxon>Thermococcaceae</taxon>
        <taxon>Thermococcus</taxon>
    </lineage>
</organism>
<evidence type="ECO:0000256" key="1">
    <source>
        <dbReference type="SAM" id="Phobius"/>
    </source>
</evidence>
<sequence length="38" mass="4233">MLRGYLEEVQAQVLALIGLALIPGIIVELNKRDIRRTG</sequence>
<keyword evidence="1" id="KW-0812">Transmembrane</keyword>
<feature type="transmembrane region" description="Helical" evidence="1">
    <location>
        <begin position="12"/>
        <end position="29"/>
    </location>
</feature>
<dbReference type="EMBL" id="LN999010">
    <property type="protein sequence ID" value="CUX77914.1"/>
    <property type="molecule type" value="Genomic_DNA"/>
</dbReference>
<keyword evidence="1" id="KW-0472">Membrane</keyword>